<dbReference type="AlphaFoldDB" id="A0A4Y2GE97"/>
<dbReference type="Proteomes" id="UP000499080">
    <property type="component" value="Unassembled WGS sequence"/>
</dbReference>
<evidence type="ECO:0000313" key="1">
    <source>
        <dbReference type="EMBL" id="GBM51913.1"/>
    </source>
</evidence>
<sequence length="92" mass="10258">MTNGLVLLTSHFEATGEIFWGGTRQETRTISELGNPLQTSAPRQGQGVWTPTCGLAYRWPNARRTCSGFGFRAWNPPASQPRSYHWATAAQY</sequence>
<keyword evidence="2" id="KW-1185">Reference proteome</keyword>
<name>A0A4Y2GE97_ARAVE</name>
<organism evidence="1 2">
    <name type="scientific">Araneus ventricosus</name>
    <name type="common">Orbweaver spider</name>
    <name type="synonym">Epeira ventricosa</name>
    <dbReference type="NCBI Taxonomy" id="182803"/>
    <lineage>
        <taxon>Eukaryota</taxon>
        <taxon>Metazoa</taxon>
        <taxon>Ecdysozoa</taxon>
        <taxon>Arthropoda</taxon>
        <taxon>Chelicerata</taxon>
        <taxon>Arachnida</taxon>
        <taxon>Araneae</taxon>
        <taxon>Araneomorphae</taxon>
        <taxon>Entelegynae</taxon>
        <taxon>Araneoidea</taxon>
        <taxon>Araneidae</taxon>
        <taxon>Araneus</taxon>
    </lineage>
</organism>
<proteinExistence type="predicted"/>
<evidence type="ECO:0000313" key="2">
    <source>
        <dbReference type="Proteomes" id="UP000499080"/>
    </source>
</evidence>
<accession>A0A4Y2GE97</accession>
<dbReference type="EMBL" id="BGPR01099206">
    <property type="protein sequence ID" value="GBM51913.1"/>
    <property type="molecule type" value="Genomic_DNA"/>
</dbReference>
<protein>
    <submittedName>
        <fullName evidence="1">Uncharacterized protein</fullName>
    </submittedName>
</protein>
<gene>
    <name evidence="1" type="ORF">AVEN_144526_1</name>
</gene>
<reference evidence="1 2" key="1">
    <citation type="journal article" date="2019" name="Sci. Rep.">
        <title>Orb-weaving spider Araneus ventricosus genome elucidates the spidroin gene catalogue.</title>
        <authorList>
            <person name="Kono N."/>
            <person name="Nakamura H."/>
            <person name="Ohtoshi R."/>
            <person name="Moran D.A.P."/>
            <person name="Shinohara A."/>
            <person name="Yoshida Y."/>
            <person name="Fujiwara M."/>
            <person name="Mori M."/>
            <person name="Tomita M."/>
            <person name="Arakawa K."/>
        </authorList>
    </citation>
    <scope>NUCLEOTIDE SEQUENCE [LARGE SCALE GENOMIC DNA]</scope>
</reference>
<comment type="caution">
    <text evidence="1">The sequence shown here is derived from an EMBL/GenBank/DDBJ whole genome shotgun (WGS) entry which is preliminary data.</text>
</comment>